<sequence length="432" mass="46527">MNVATGAGLGRDATLAEWLNYLEQLHPVAIDMGLSRVKTVQERMALFPYCPVITVAGTNGKGSVCAMLTRILTIAGYKVGTYTSPHLLHYNERIAINGVPVGDAAIVDSFAAIQAARGDISLSYFEFGTLAAVHQFIAQQVDVMVLEVGLGGRLDAVNIFEPTASGVVSIGIDHQAYLGDTREAIGAEKAGIYRQGKPALCSDPIPPQTLIDVAHAVGADLQLIGQHFGFEMQAEGQQWVWWHRNGLRKNALPIPALRGKYQMSNAAMALGLLEAVKEQLPVCLGDIKRGLLEVEWPARFQVLPGRPIVVLDVAHNPHAAAVFRASLDNMGFHPVTHAVLGMMQDKDIDGVIKLVADRIDVWHLAAPQLPRAATAASLAQTVLAISPRAKVLEHESVEKAYRAACEAANEADRILVFGSFFTVAEVMQARGQ</sequence>
<keyword evidence="14" id="KW-0460">Magnesium</keyword>
<organism evidence="25">
    <name type="scientific">Chitinibacter mangrovi</name>
    <dbReference type="NCBI Taxonomy" id="3153927"/>
    <lineage>
        <taxon>Bacteria</taxon>
        <taxon>Pseudomonadati</taxon>
        <taxon>Pseudomonadota</taxon>
        <taxon>Betaproteobacteria</taxon>
        <taxon>Neisseriales</taxon>
        <taxon>Chitinibacteraceae</taxon>
        <taxon>Chitinibacter</taxon>
    </lineage>
</organism>
<dbReference type="GO" id="GO:0046656">
    <property type="term" value="P:folic acid biosynthetic process"/>
    <property type="evidence" value="ECO:0007669"/>
    <property type="project" value="UniProtKB-KW"/>
</dbReference>
<comment type="pathway">
    <text evidence="3">Cofactor biosynthesis; tetrahydrofolate biosynthesis; 7,8-dihydrofolate from 2-amino-4-hydroxy-6-hydroxymethyl-7,8-dihydropteridine diphosphate and 4-aminobenzoate: step 2/2.</text>
</comment>
<dbReference type="GO" id="GO:0005524">
    <property type="term" value="F:ATP binding"/>
    <property type="evidence" value="ECO:0007669"/>
    <property type="project" value="UniProtKB-KW"/>
</dbReference>
<comment type="subunit">
    <text evidence="6">Monomer.</text>
</comment>
<evidence type="ECO:0000256" key="21">
    <source>
        <dbReference type="ARBA" id="ARBA00049035"/>
    </source>
</evidence>
<evidence type="ECO:0000256" key="17">
    <source>
        <dbReference type="ARBA" id="ARBA00030592"/>
    </source>
</evidence>
<comment type="catalytic activity">
    <reaction evidence="22">
        <text>7,8-dihydropteroate + L-glutamate + ATP = 7,8-dihydrofolate + ADP + phosphate + H(+)</text>
        <dbReference type="Rhea" id="RHEA:23584"/>
        <dbReference type="ChEBI" id="CHEBI:15378"/>
        <dbReference type="ChEBI" id="CHEBI:17839"/>
        <dbReference type="ChEBI" id="CHEBI:29985"/>
        <dbReference type="ChEBI" id="CHEBI:30616"/>
        <dbReference type="ChEBI" id="CHEBI:43474"/>
        <dbReference type="ChEBI" id="CHEBI:57451"/>
        <dbReference type="ChEBI" id="CHEBI:456216"/>
        <dbReference type="EC" id="6.3.2.12"/>
    </reaction>
</comment>
<dbReference type="SUPFAM" id="SSF53623">
    <property type="entry name" value="MurD-like peptide ligases, catalytic domain"/>
    <property type="match status" value="1"/>
</dbReference>
<dbReference type="EMBL" id="CP157355">
    <property type="protein sequence ID" value="XBM00614.1"/>
    <property type="molecule type" value="Genomic_DNA"/>
</dbReference>
<dbReference type="Gene3D" id="3.40.1190.10">
    <property type="entry name" value="Mur-like, catalytic domain"/>
    <property type="match status" value="1"/>
</dbReference>
<dbReference type="PROSITE" id="PS01011">
    <property type="entry name" value="FOLYLPOLYGLU_SYNT_1"/>
    <property type="match status" value="1"/>
</dbReference>
<dbReference type="EC" id="6.3.2.12" evidence="7"/>
<dbReference type="NCBIfam" id="TIGR01499">
    <property type="entry name" value="folC"/>
    <property type="match status" value="1"/>
</dbReference>
<accession>A0AAU7FAS6</accession>
<evidence type="ECO:0000256" key="5">
    <source>
        <dbReference type="ARBA" id="ARBA00008276"/>
    </source>
</evidence>
<evidence type="ECO:0000256" key="2">
    <source>
        <dbReference type="ARBA" id="ARBA00002714"/>
    </source>
</evidence>
<evidence type="ECO:0000256" key="6">
    <source>
        <dbReference type="ARBA" id="ARBA00011245"/>
    </source>
</evidence>
<proteinExistence type="inferred from homology"/>
<comment type="function">
    <text evidence="2">Functions in two distinct reactions of the de novo folate biosynthetic pathway. Catalyzes the addition of a glutamate residue to dihydropteroate (7,8-dihydropteroate or H2Pte) to form dihydrofolate (7,8-dihydrofolate monoglutamate or H2Pte-Glu). Also catalyzes successive additions of L-glutamate to tetrahydrofolate or 10-formyltetrahydrofolate or 5,10-methylenetetrahydrofolate, leading to folylpolyglutamate derivatives.</text>
</comment>
<dbReference type="InterPro" id="IPR001645">
    <property type="entry name" value="Folylpolyglutamate_synth"/>
</dbReference>
<dbReference type="NCBIfam" id="NF008101">
    <property type="entry name" value="PRK10846.1"/>
    <property type="match status" value="1"/>
</dbReference>
<evidence type="ECO:0000256" key="15">
    <source>
        <dbReference type="ARBA" id="ARBA00022909"/>
    </source>
</evidence>
<dbReference type="EC" id="6.3.2.17" evidence="8"/>
<gene>
    <name evidence="25" type="primary">folC</name>
    <name evidence="25" type="ORF">ABHF33_16410</name>
</gene>
<evidence type="ECO:0000256" key="1">
    <source>
        <dbReference type="ARBA" id="ARBA00001946"/>
    </source>
</evidence>
<evidence type="ECO:0000256" key="11">
    <source>
        <dbReference type="ARBA" id="ARBA00022723"/>
    </source>
</evidence>
<keyword evidence="12 23" id="KW-0547">Nucleotide-binding</keyword>
<evidence type="ECO:0000256" key="19">
    <source>
        <dbReference type="ARBA" id="ARBA00047493"/>
    </source>
</evidence>
<dbReference type="InterPro" id="IPR004101">
    <property type="entry name" value="Mur_ligase_C"/>
</dbReference>
<name>A0AAU7FAS6_9NEIS</name>
<dbReference type="InterPro" id="IPR018109">
    <property type="entry name" value="Folylpolyglutamate_synth_CS"/>
</dbReference>
<keyword evidence="15" id="KW-0289">Folate biosynthesis</keyword>
<dbReference type="Gene3D" id="3.90.190.20">
    <property type="entry name" value="Mur ligase, C-terminal domain"/>
    <property type="match status" value="1"/>
</dbReference>
<evidence type="ECO:0000256" key="16">
    <source>
        <dbReference type="ARBA" id="ARBA00030048"/>
    </source>
</evidence>
<dbReference type="InterPro" id="IPR036565">
    <property type="entry name" value="Mur-like_cat_sf"/>
</dbReference>
<evidence type="ECO:0000256" key="10">
    <source>
        <dbReference type="ARBA" id="ARBA00022598"/>
    </source>
</evidence>
<reference evidence="25" key="1">
    <citation type="submission" date="2024-05" db="EMBL/GenBank/DDBJ databases">
        <authorList>
            <person name="Yang L."/>
            <person name="Pan L."/>
        </authorList>
    </citation>
    <scope>NUCLEOTIDE SEQUENCE</scope>
    <source>
        <strain evidence="25">FCG-7</strain>
    </source>
</reference>
<evidence type="ECO:0000313" key="25">
    <source>
        <dbReference type="EMBL" id="XBM00614.1"/>
    </source>
</evidence>
<evidence type="ECO:0000259" key="24">
    <source>
        <dbReference type="Pfam" id="PF02875"/>
    </source>
</evidence>
<dbReference type="InterPro" id="IPR036615">
    <property type="entry name" value="Mur_ligase_C_dom_sf"/>
</dbReference>
<comment type="catalytic activity">
    <reaction evidence="20">
        <text>10-formyltetrahydrofolyl-(gamma-L-Glu)(n) + L-glutamate + ATP = 10-formyltetrahydrofolyl-(gamma-L-Glu)(n+1) + ADP + phosphate + H(+)</text>
        <dbReference type="Rhea" id="RHEA:51904"/>
        <dbReference type="Rhea" id="RHEA-COMP:13088"/>
        <dbReference type="Rhea" id="RHEA-COMP:14300"/>
        <dbReference type="ChEBI" id="CHEBI:15378"/>
        <dbReference type="ChEBI" id="CHEBI:29985"/>
        <dbReference type="ChEBI" id="CHEBI:30616"/>
        <dbReference type="ChEBI" id="CHEBI:43474"/>
        <dbReference type="ChEBI" id="CHEBI:134413"/>
        <dbReference type="ChEBI" id="CHEBI:456216"/>
        <dbReference type="EC" id="6.3.2.17"/>
    </reaction>
</comment>
<dbReference type="RefSeq" id="WP_348944957.1">
    <property type="nucleotide sequence ID" value="NZ_CP157355.1"/>
</dbReference>
<comment type="catalytic activity">
    <reaction evidence="21">
        <text>(6R)-5,10-methylenetetrahydrofolyl-(gamma-L-Glu)(n) + L-glutamate + ATP = (6R)-5,10-methylenetetrahydrofolyl-(gamma-L-Glu)(n+1) + ADP + phosphate + H(+)</text>
        <dbReference type="Rhea" id="RHEA:51912"/>
        <dbReference type="Rhea" id="RHEA-COMP:13257"/>
        <dbReference type="Rhea" id="RHEA-COMP:13258"/>
        <dbReference type="ChEBI" id="CHEBI:15378"/>
        <dbReference type="ChEBI" id="CHEBI:29985"/>
        <dbReference type="ChEBI" id="CHEBI:30616"/>
        <dbReference type="ChEBI" id="CHEBI:43474"/>
        <dbReference type="ChEBI" id="CHEBI:136572"/>
        <dbReference type="ChEBI" id="CHEBI:456216"/>
        <dbReference type="EC" id="6.3.2.17"/>
    </reaction>
</comment>
<dbReference type="FunFam" id="3.40.1190.10:FF:000004">
    <property type="entry name" value="Dihydrofolate synthase/folylpolyglutamate synthase"/>
    <property type="match status" value="1"/>
</dbReference>
<dbReference type="KEGG" id="cmav:ABHF33_16410"/>
<keyword evidence="10 23" id="KW-0436">Ligase</keyword>
<keyword evidence="13 23" id="KW-0067">ATP-binding</keyword>
<dbReference type="PIRSF" id="PIRSF001563">
    <property type="entry name" value="Folylpolyglu_synth"/>
    <property type="match status" value="1"/>
</dbReference>
<evidence type="ECO:0000256" key="23">
    <source>
        <dbReference type="PIRNR" id="PIRNR001563"/>
    </source>
</evidence>
<dbReference type="GO" id="GO:0004326">
    <property type="term" value="F:tetrahydrofolylpolyglutamate synthase activity"/>
    <property type="evidence" value="ECO:0007669"/>
    <property type="project" value="UniProtKB-EC"/>
</dbReference>
<dbReference type="AlphaFoldDB" id="A0AAU7FAS6"/>
<dbReference type="SUPFAM" id="SSF53244">
    <property type="entry name" value="MurD-like peptide ligases, peptide-binding domain"/>
    <property type="match status" value="1"/>
</dbReference>
<evidence type="ECO:0000256" key="20">
    <source>
        <dbReference type="ARBA" id="ARBA00047808"/>
    </source>
</evidence>
<dbReference type="GO" id="GO:0046872">
    <property type="term" value="F:metal ion binding"/>
    <property type="evidence" value="ECO:0007669"/>
    <property type="project" value="UniProtKB-KW"/>
</dbReference>
<evidence type="ECO:0000256" key="12">
    <source>
        <dbReference type="ARBA" id="ARBA00022741"/>
    </source>
</evidence>
<evidence type="ECO:0000256" key="3">
    <source>
        <dbReference type="ARBA" id="ARBA00004799"/>
    </source>
</evidence>
<dbReference type="PANTHER" id="PTHR11136">
    <property type="entry name" value="FOLYLPOLYGLUTAMATE SYNTHASE-RELATED"/>
    <property type="match status" value="1"/>
</dbReference>
<evidence type="ECO:0000256" key="22">
    <source>
        <dbReference type="ARBA" id="ARBA00049161"/>
    </source>
</evidence>
<comment type="cofactor">
    <cofactor evidence="1">
        <name>Mg(2+)</name>
        <dbReference type="ChEBI" id="CHEBI:18420"/>
    </cofactor>
</comment>
<comment type="similarity">
    <text evidence="5 23">Belongs to the folylpolyglutamate synthase family.</text>
</comment>
<evidence type="ECO:0000256" key="13">
    <source>
        <dbReference type="ARBA" id="ARBA00022840"/>
    </source>
</evidence>
<evidence type="ECO:0000256" key="4">
    <source>
        <dbReference type="ARBA" id="ARBA00005150"/>
    </source>
</evidence>
<feature type="domain" description="Mur ligase C-terminal" evidence="24">
    <location>
        <begin position="299"/>
        <end position="420"/>
    </location>
</feature>
<dbReference type="Pfam" id="PF02875">
    <property type="entry name" value="Mur_ligase_C"/>
    <property type="match status" value="1"/>
</dbReference>
<evidence type="ECO:0000256" key="8">
    <source>
        <dbReference type="ARBA" id="ARBA00013025"/>
    </source>
</evidence>
<keyword evidence="11" id="KW-0479">Metal-binding</keyword>
<evidence type="ECO:0000256" key="9">
    <source>
        <dbReference type="ARBA" id="ARBA00019357"/>
    </source>
</evidence>
<evidence type="ECO:0000256" key="7">
    <source>
        <dbReference type="ARBA" id="ARBA00013023"/>
    </source>
</evidence>
<dbReference type="GO" id="GO:0005737">
    <property type="term" value="C:cytoplasm"/>
    <property type="evidence" value="ECO:0007669"/>
    <property type="project" value="TreeGrafter"/>
</dbReference>
<dbReference type="PANTHER" id="PTHR11136:SF0">
    <property type="entry name" value="DIHYDROFOLATE SYNTHETASE-RELATED"/>
    <property type="match status" value="1"/>
</dbReference>
<dbReference type="GO" id="GO:0008841">
    <property type="term" value="F:dihydrofolate synthase activity"/>
    <property type="evidence" value="ECO:0007669"/>
    <property type="project" value="UniProtKB-EC"/>
</dbReference>
<evidence type="ECO:0000256" key="14">
    <source>
        <dbReference type="ARBA" id="ARBA00022842"/>
    </source>
</evidence>
<comment type="catalytic activity">
    <reaction evidence="19">
        <text>(6S)-5,6,7,8-tetrahydrofolyl-(gamma-L-Glu)(n) + L-glutamate + ATP = (6S)-5,6,7,8-tetrahydrofolyl-(gamma-L-Glu)(n+1) + ADP + phosphate + H(+)</text>
        <dbReference type="Rhea" id="RHEA:10580"/>
        <dbReference type="Rhea" id="RHEA-COMP:14738"/>
        <dbReference type="Rhea" id="RHEA-COMP:14740"/>
        <dbReference type="ChEBI" id="CHEBI:15378"/>
        <dbReference type="ChEBI" id="CHEBI:29985"/>
        <dbReference type="ChEBI" id="CHEBI:30616"/>
        <dbReference type="ChEBI" id="CHEBI:43474"/>
        <dbReference type="ChEBI" id="CHEBI:141005"/>
        <dbReference type="ChEBI" id="CHEBI:456216"/>
        <dbReference type="EC" id="6.3.2.17"/>
    </reaction>
</comment>
<evidence type="ECO:0000256" key="18">
    <source>
        <dbReference type="ARBA" id="ARBA00032510"/>
    </source>
</evidence>
<comment type="pathway">
    <text evidence="4">Cofactor biosynthesis; tetrahydrofolylpolyglutamate biosynthesis.</text>
</comment>
<protein>
    <recommendedName>
        <fullName evidence="9">Dihydrofolate synthase/folylpolyglutamate synthase</fullName>
        <ecNumber evidence="7">6.3.2.12</ecNumber>
        <ecNumber evidence="8">6.3.2.17</ecNumber>
    </recommendedName>
    <alternativeName>
        <fullName evidence="18">Folylpoly-gamma-glutamate synthetase-dihydrofolate synthetase</fullName>
    </alternativeName>
    <alternativeName>
        <fullName evidence="16">Folylpolyglutamate synthetase</fullName>
    </alternativeName>
    <alternativeName>
        <fullName evidence="17">Tetrahydrofolylpolyglutamate synthase</fullName>
    </alternativeName>
</protein>